<sequence length="270" mass="30320">MTIEKASTLQITLLSTLGWCMSLARKFMRVTPTATFTAHTAHFCAQGLLIVTFLLPIKILILLGSESIPEYLPPALKSFSKPWLIIGLSLLTALFYGLYLLSELIASRYSRTGAYQLMKHNQKSHSLSHQRPLAVLAFSRFTRGLSAASFVTITLGALLYIYPALLTIALTYIAVVTTLIIVLYNRKDRIRSIVQRHHHALLNALSSLGFLGTFAFMVMDFLYMTPTPIYIALISLILVRQSLARLKSMIEDAIYLKNHQQKINALFFAH</sequence>
<dbReference type="RefSeq" id="WP_128592863.1">
    <property type="nucleotide sequence ID" value="NZ_JAMDGQ010000012.1"/>
</dbReference>
<evidence type="ECO:0000313" key="3">
    <source>
        <dbReference type="Proteomes" id="UP001148189"/>
    </source>
</evidence>
<feature type="transmembrane region" description="Helical" evidence="1">
    <location>
        <begin position="197"/>
        <end position="215"/>
    </location>
</feature>
<evidence type="ECO:0000313" key="2">
    <source>
        <dbReference type="EMBL" id="MDD0986677.1"/>
    </source>
</evidence>
<gene>
    <name evidence="2" type="ORF">M5G21_17105</name>
</gene>
<dbReference type="Proteomes" id="UP001148189">
    <property type="component" value="Unassembled WGS sequence"/>
</dbReference>
<accession>A0ABT5NG78</accession>
<keyword evidence="1" id="KW-0812">Transmembrane</keyword>
<protein>
    <submittedName>
        <fullName evidence="2">Uncharacterized protein</fullName>
    </submittedName>
</protein>
<comment type="caution">
    <text evidence="2">The sequence shown here is derived from an EMBL/GenBank/DDBJ whole genome shotgun (WGS) entry which is preliminary data.</text>
</comment>
<evidence type="ECO:0000256" key="1">
    <source>
        <dbReference type="SAM" id="Phobius"/>
    </source>
</evidence>
<feature type="transmembrane region" description="Helical" evidence="1">
    <location>
        <begin position="221"/>
        <end position="239"/>
    </location>
</feature>
<keyword evidence="3" id="KW-1185">Reference proteome</keyword>
<feature type="transmembrane region" description="Helical" evidence="1">
    <location>
        <begin position="83"/>
        <end position="101"/>
    </location>
</feature>
<organism evidence="2 3">
    <name type="scientific">Pseudomonas shahriarae</name>
    <dbReference type="NCBI Taxonomy" id="2745512"/>
    <lineage>
        <taxon>Bacteria</taxon>
        <taxon>Pseudomonadati</taxon>
        <taxon>Pseudomonadota</taxon>
        <taxon>Gammaproteobacteria</taxon>
        <taxon>Pseudomonadales</taxon>
        <taxon>Pseudomonadaceae</taxon>
        <taxon>Pseudomonas</taxon>
    </lineage>
</organism>
<proteinExistence type="predicted"/>
<dbReference type="EMBL" id="JAMDHD010000027">
    <property type="protein sequence ID" value="MDD0986677.1"/>
    <property type="molecule type" value="Genomic_DNA"/>
</dbReference>
<reference evidence="2" key="1">
    <citation type="submission" date="2022-05" db="EMBL/GenBank/DDBJ databases">
        <title>Novel Pseudomonas spp. Isolated from a Rainbow Trout Aquaculture Facility.</title>
        <authorList>
            <person name="Testerman T."/>
            <person name="Graf J."/>
        </authorList>
    </citation>
    <scope>NUCLEOTIDE SEQUENCE</scope>
    <source>
        <strain evidence="2">ID1050</strain>
    </source>
</reference>
<feature type="transmembrane region" description="Helical" evidence="1">
    <location>
        <begin position="168"/>
        <end position="185"/>
    </location>
</feature>
<feature type="transmembrane region" description="Helical" evidence="1">
    <location>
        <begin position="36"/>
        <end position="63"/>
    </location>
</feature>
<feature type="transmembrane region" description="Helical" evidence="1">
    <location>
        <begin position="141"/>
        <end position="162"/>
    </location>
</feature>
<name>A0ABT5NG78_9PSED</name>
<keyword evidence="1" id="KW-0472">Membrane</keyword>
<keyword evidence="1" id="KW-1133">Transmembrane helix</keyword>